<evidence type="ECO:0000313" key="2">
    <source>
        <dbReference type="Proteomes" id="UP000499080"/>
    </source>
</evidence>
<gene>
    <name evidence="1" type="ORF">AVEN_97317_1</name>
</gene>
<organism evidence="1 2">
    <name type="scientific">Araneus ventricosus</name>
    <name type="common">Orbweaver spider</name>
    <name type="synonym">Epeira ventricosa</name>
    <dbReference type="NCBI Taxonomy" id="182803"/>
    <lineage>
        <taxon>Eukaryota</taxon>
        <taxon>Metazoa</taxon>
        <taxon>Ecdysozoa</taxon>
        <taxon>Arthropoda</taxon>
        <taxon>Chelicerata</taxon>
        <taxon>Arachnida</taxon>
        <taxon>Araneae</taxon>
        <taxon>Araneomorphae</taxon>
        <taxon>Entelegynae</taxon>
        <taxon>Araneoidea</taxon>
        <taxon>Araneidae</taxon>
        <taxon>Araneus</taxon>
    </lineage>
</organism>
<accession>A0A4Y2W2X0</accession>
<keyword evidence="2" id="KW-1185">Reference proteome</keyword>
<reference evidence="1 2" key="1">
    <citation type="journal article" date="2019" name="Sci. Rep.">
        <title>Orb-weaving spider Araneus ventricosus genome elucidates the spidroin gene catalogue.</title>
        <authorList>
            <person name="Kono N."/>
            <person name="Nakamura H."/>
            <person name="Ohtoshi R."/>
            <person name="Moran D.A.P."/>
            <person name="Shinohara A."/>
            <person name="Yoshida Y."/>
            <person name="Fujiwara M."/>
            <person name="Mori M."/>
            <person name="Tomita M."/>
            <person name="Arakawa K."/>
        </authorList>
    </citation>
    <scope>NUCLEOTIDE SEQUENCE [LARGE SCALE GENOMIC DNA]</scope>
</reference>
<protein>
    <submittedName>
        <fullName evidence="1">Uncharacterized protein</fullName>
    </submittedName>
</protein>
<sequence length="107" mass="11560">MFVDHKSDVIKTVSCSSHLVLVSGVTLTSPVAQANAIATSILKKAPKQIIPMDFSKVNLLKTSYSRSLNNFTINELKVALSKNAYKSPGKDGITKKMISISPTHSNL</sequence>
<dbReference type="AlphaFoldDB" id="A0A4Y2W2X0"/>
<dbReference type="EMBL" id="BGPR01053491">
    <property type="protein sequence ID" value="GBO30297.1"/>
    <property type="molecule type" value="Genomic_DNA"/>
</dbReference>
<evidence type="ECO:0000313" key="1">
    <source>
        <dbReference type="EMBL" id="GBO30297.1"/>
    </source>
</evidence>
<comment type="caution">
    <text evidence="1">The sequence shown here is derived from an EMBL/GenBank/DDBJ whole genome shotgun (WGS) entry which is preliminary data.</text>
</comment>
<proteinExistence type="predicted"/>
<name>A0A4Y2W2X0_ARAVE</name>
<dbReference type="Proteomes" id="UP000499080">
    <property type="component" value="Unassembled WGS sequence"/>
</dbReference>